<evidence type="ECO:0000256" key="1">
    <source>
        <dbReference type="ARBA" id="ARBA00004613"/>
    </source>
</evidence>
<dbReference type="EMBL" id="JAFMYW010000003">
    <property type="protein sequence ID" value="MBO0949197.1"/>
    <property type="molecule type" value="Genomic_DNA"/>
</dbReference>
<dbReference type="Proteomes" id="UP000664628">
    <property type="component" value="Unassembled WGS sequence"/>
</dbReference>
<accession>A0ABS3JGR2</accession>
<keyword evidence="3" id="KW-0325">Glycoprotein</keyword>
<evidence type="ECO:0000256" key="3">
    <source>
        <dbReference type="ARBA" id="ARBA00023180"/>
    </source>
</evidence>
<dbReference type="RefSeq" id="WP_207329179.1">
    <property type="nucleotide sequence ID" value="NZ_JAFMYW010000003.1"/>
</dbReference>
<comment type="subcellular location">
    <subcellularLocation>
        <location evidence="1">Secreted</location>
    </subcellularLocation>
</comment>
<protein>
    <recommendedName>
        <fullName evidence="6">Heme peroxidase</fullName>
    </recommendedName>
</protein>
<gene>
    <name evidence="4" type="ORF">J2I46_11430</name>
</gene>
<dbReference type="Gene3D" id="1.10.640.10">
    <property type="entry name" value="Haem peroxidase domain superfamily, animal type"/>
    <property type="match status" value="1"/>
</dbReference>
<evidence type="ECO:0000256" key="2">
    <source>
        <dbReference type="ARBA" id="ARBA00022525"/>
    </source>
</evidence>
<dbReference type="InterPro" id="IPR037120">
    <property type="entry name" value="Haem_peroxidase_sf_animal"/>
</dbReference>
<reference evidence="4 5" key="1">
    <citation type="submission" date="2021-03" db="EMBL/GenBank/DDBJ databases">
        <title>Fibrella sp. HMF5405 genome sequencing and assembly.</title>
        <authorList>
            <person name="Kang H."/>
            <person name="Kim H."/>
            <person name="Bae S."/>
            <person name="Joh K."/>
        </authorList>
    </citation>
    <scope>NUCLEOTIDE SEQUENCE [LARGE SCALE GENOMIC DNA]</scope>
    <source>
        <strain evidence="4 5">HMF5405</strain>
    </source>
</reference>
<sequence>MEPSSPNAPNQAPAEHLAHGFKRTLFGFSPSLKKASNNYGYLFKTSSSKASLPFSSDNQQLLERLGRSMIDSDGRDEQSGFSGIDAGYTYFGQFVDHDLTLDVDSKTSQLQDASQLTNYRSPNLDLDSVYGAGPAISAYMYDTESLRFILGRTSGQGQEFDLPRTTGANSGLAIIGDPRNDENLFVAQFHMSILRFHNAVVEALRPSFSPEKKAELFAQAQKEVRQHYQWVVFHDYLRTLIGADLLNDLLSNGPTYFTRKKYPSFSMPVEFSVAAYRFGHSLIRNHYHFNASFSDAPFTNAFGFTKGTVPSIWNVHWPSFFGTAAQPAVNKARKIDTCVAFSMGNLPLAPGAAPQNMFTVLSARNLVRSMALNVPTGQYVAKRMRQTPLSQAQLLSSPYLNPTDEQVTSHRQQQEILQADNGLLLKQTPLWFYILKEAEVIHQGEQLGPVGGRIVGEVFMRLLVDSEESFIHNPEFKPHYGFEGTDPSKYKIADMLRFAGTYPIPGLQ</sequence>
<name>A0ABS3JGR2_9BACT</name>
<dbReference type="Pfam" id="PF03098">
    <property type="entry name" value="An_peroxidase"/>
    <property type="match status" value="1"/>
</dbReference>
<dbReference type="SUPFAM" id="SSF48113">
    <property type="entry name" value="Heme-dependent peroxidases"/>
    <property type="match status" value="1"/>
</dbReference>
<dbReference type="PROSITE" id="PS50292">
    <property type="entry name" value="PEROXIDASE_3"/>
    <property type="match status" value="1"/>
</dbReference>
<keyword evidence="5" id="KW-1185">Reference proteome</keyword>
<dbReference type="CDD" id="cd09819">
    <property type="entry name" value="An_peroxidase_bacterial_1"/>
    <property type="match status" value="1"/>
</dbReference>
<organism evidence="4 5">
    <name type="scientific">Fibrella forsythiae</name>
    <dbReference type="NCBI Taxonomy" id="2817061"/>
    <lineage>
        <taxon>Bacteria</taxon>
        <taxon>Pseudomonadati</taxon>
        <taxon>Bacteroidota</taxon>
        <taxon>Cytophagia</taxon>
        <taxon>Cytophagales</taxon>
        <taxon>Spirosomataceae</taxon>
        <taxon>Fibrella</taxon>
    </lineage>
</organism>
<dbReference type="InterPro" id="IPR019791">
    <property type="entry name" value="Haem_peroxidase_animal"/>
</dbReference>
<dbReference type="PANTHER" id="PTHR11475:SF4">
    <property type="entry name" value="CHORION PEROXIDASE"/>
    <property type="match status" value="1"/>
</dbReference>
<dbReference type="PANTHER" id="PTHR11475">
    <property type="entry name" value="OXIDASE/PEROXIDASE"/>
    <property type="match status" value="1"/>
</dbReference>
<keyword evidence="2" id="KW-0964">Secreted</keyword>
<evidence type="ECO:0000313" key="4">
    <source>
        <dbReference type="EMBL" id="MBO0949197.1"/>
    </source>
</evidence>
<comment type="caution">
    <text evidence="4">The sequence shown here is derived from an EMBL/GenBank/DDBJ whole genome shotgun (WGS) entry which is preliminary data.</text>
</comment>
<proteinExistence type="predicted"/>
<dbReference type="PRINTS" id="PR00457">
    <property type="entry name" value="ANPEROXIDASE"/>
</dbReference>
<dbReference type="InterPro" id="IPR010255">
    <property type="entry name" value="Haem_peroxidase_sf"/>
</dbReference>
<evidence type="ECO:0008006" key="6">
    <source>
        <dbReference type="Google" id="ProtNLM"/>
    </source>
</evidence>
<evidence type="ECO:0000313" key="5">
    <source>
        <dbReference type="Proteomes" id="UP000664628"/>
    </source>
</evidence>